<sequence length="123" mass="13020">MSEAALLALEEQRRTAMLAGDIAALESLLAPDLRYTHSTGASDTQGSLLAKLAGGQIAYRRLAFRPLAVQCTADAGTVAGEMHAEVLRDGLPRSVAACYLAVWLRRAGAWQLAAFQGTALPPR</sequence>
<evidence type="ECO:0000259" key="1">
    <source>
        <dbReference type="Pfam" id="PF14534"/>
    </source>
</evidence>
<protein>
    <recommendedName>
        <fullName evidence="1">DUF4440 domain-containing protein</fullName>
    </recommendedName>
</protein>
<comment type="caution">
    <text evidence="2">The sequence shown here is derived from an EMBL/GenBank/DDBJ whole genome shotgun (WGS) entry which is preliminary data.</text>
</comment>
<proteinExistence type="predicted"/>
<dbReference type="Proteomes" id="UP000626210">
    <property type="component" value="Unassembled WGS sequence"/>
</dbReference>
<evidence type="ECO:0000313" key="2">
    <source>
        <dbReference type="EMBL" id="GHC85207.1"/>
    </source>
</evidence>
<reference evidence="3" key="1">
    <citation type="journal article" date="2019" name="Int. J. Syst. Evol. Microbiol.">
        <title>The Global Catalogue of Microorganisms (GCM) 10K type strain sequencing project: providing services to taxonomists for standard genome sequencing and annotation.</title>
        <authorList>
            <consortium name="The Broad Institute Genomics Platform"/>
            <consortium name="The Broad Institute Genome Sequencing Center for Infectious Disease"/>
            <person name="Wu L."/>
            <person name="Ma J."/>
        </authorList>
    </citation>
    <scope>NUCLEOTIDE SEQUENCE [LARGE SCALE GENOMIC DNA]</scope>
    <source>
        <strain evidence="3">KCTC 23314</strain>
    </source>
</reference>
<gene>
    <name evidence="2" type="ORF">GCM10007320_29980</name>
</gene>
<evidence type="ECO:0000313" key="3">
    <source>
        <dbReference type="Proteomes" id="UP000626210"/>
    </source>
</evidence>
<dbReference type="Pfam" id="PF14534">
    <property type="entry name" value="DUF4440"/>
    <property type="match status" value="1"/>
</dbReference>
<name>A0ABQ3G2K9_9BURK</name>
<accession>A0ABQ3G2K9</accession>
<feature type="domain" description="DUF4440" evidence="1">
    <location>
        <begin position="6"/>
        <end position="112"/>
    </location>
</feature>
<dbReference type="EMBL" id="BMYK01000008">
    <property type="protein sequence ID" value="GHC85207.1"/>
    <property type="molecule type" value="Genomic_DNA"/>
</dbReference>
<dbReference type="Gene3D" id="3.10.450.50">
    <property type="match status" value="1"/>
</dbReference>
<keyword evidence="3" id="KW-1185">Reference proteome</keyword>
<dbReference type="InterPro" id="IPR027843">
    <property type="entry name" value="DUF4440"/>
</dbReference>
<organism evidence="2 3">
    <name type="scientific">Pseudorhodoferax aquiterrae</name>
    <dbReference type="NCBI Taxonomy" id="747304"/>
    <lineage>
        <taxon>Bacteria</taxon>
        <taxon>Pseudomonadati</taxon>
        <taxon>Pseudomonadota</taxon>
        <taxon>Betaproteobacteria</taxon>
        <taxon>Burkholderiales</taxon>
        <taxon>Comamonadaceae</taxon>
    </lineage>
</organism>
<dbReference type="InterPro" id="IPR032710">
    <property type="entry name" value="NTF2-like_dom_sf"/>
</dbReference>
<dbReference type="SUPFAM" id="SSF54427">
    <property type="entry name" value="NTF2-like"/>
    <property type="match status" value="1"/>
</dbReference>
<dbReference type="RefSeq" id="WP_189687753.1">
    <property type="nucleotide sequence ID" value="NZ_BMYK01000008.1"/>
</dbReference>